<protein>
    <recommendedName>
        <fullName evidence="2">Adenylosuccinate lyase C-terminal domain-containing protein</fullName>
    </recommendedName>
</protein>
<dbReference type="InterPro" id="IPR000362">
    <property type="entry name" value="Fumarate_lyase_fam"/>
</dbReference>
<dbReference type="EMBL" id="SWDB01000018">
    <property type="protein sequence ID" value="TKB45594.1"/>
    <property type="molecule type" value="Genomic_DNA"/>
</dbReference>
<dbReference type="AlphaFoldDB" id="A0A4U1B5C7"/>
<dbReference type="InterPro" id="IPR019468">
    <property type="entry name" value="AdenyloSucc_lyase_C"/>
</dbReference>
<dbReference type="PRINTS" id="PR00145">
    <property type="entry name" value="ARGSUCLYASE"/>
</dbReference>
<dbReference type="GO" id="GO:0044208">
    <property type="term" value="P:'de novo' AMP biosynthetic process"/>
    <property type="evidence" value="ECO:0007669"/>
    <property type="project" value="TreeGrafter"/>
</dbReference>
<evidence type="ECO:0000259" key="2">
    <source>
        <dbReference type="SMART" id="SM00998"/>
    </source>
</evidence>
<sequence length="463" mass="52054">MKVNYFFFIATIFCTTQVVAKDVEAIFSERNRTQQVLDIEAALARAQGELGIIPVWAADEISAKARSENVPADEYQNEYEKVRHRMVALLNVWQRSLDNGAEQYMHYGATTVDIYDTLLVLQLKSATDALLELMRENELLMIDLAKEHADTLMIGRTLGQHALPITFGKKVSTWLGENRRNIERLQQVRGSLQQSAILKGAVGSYLGLGSEGMALENAFSMELGLSDNPYVSDWHPSRDVFAHYAYVVAMISRSYGRIGQEIFLLQSTDIGEIEEVRRKTAVGSSTMPHKKNPSKSEALIHYSRTIPRLAEVIGDDMVNFYERDNTSRPNRVIEEISIDTANMLITARALLKNLQVNADMMKANVMKTNGLVMSQRLVFTLAPHMGKTSANDLIHQLAVQSIEQQVNLENLVLANDDIMSLLTAEQIRQVFTPESYTGLAKQQTMAVIDYCLQQRVNDAKFVD</sequence>
<gene>
    <name evidence="3" type="ORF">E8M12_08335</name>
</gene>
<dbReference type="InterPro" id="IPR008948">
    <property type="entry name" value="L-Aspartase-like"/>
</dbReference>
<dbReference type="InterPro" id="IPR024083">
    <property type="entry name" value="Fumarase/histidase_N"/>
</dbReference>
<evidence type="ECO:0000313" key="4">
    <source>
        <dbReference type="Proteomes" id="UP000307999"/>
    </source>
</evidence>
<dbReference type="GO" id="GO:0005829">
    <property type="term" value="C:cytosol"/>
    <property type="evidence" value="ECO:0007669"/>
    <property type="project" value="TreeGrafter"/>
</dbReference>
<dbReference type="PRINTS" id="PR00149">
    <property type="entry name" value="FUMRATELYASE"/>
</dbReference>
<dbReference type="Proteomes" id="UP000307999">
    <property type="component" value="Unassembled WGS sequence"/>
</dbReference>
<proteinExistence type="predicted"/>
<dbReference type="PROSITE" id="PS00163">
    <property type="entry name" value="FUMARATE_LYASES"/>
    <property type="match status" value="1"/>
</dbReference>
<accession>A0A4U1B5C7</accession>
<dbReference type="RefSeq" id="WP_136735679.1">
    <property type="nucleotide sequence ID" value="NZ_SWDB01000018.1"/>
</dbReference>
<dbReference type="Gene3D" id="1.20.200.10">
    <property type="entry name" value="Fumarase/aspartase (Central domain)"/>
    <property type="match status" value="1"/>
</dbReference>
<dbReference type="SUPFAM" id="SSF48557">
    <property type="entry name" value="L-aspartase-like"/>
    <property type="match status" value="1"/>
</dbReference>
<dbReference type="PANTHER" id="PTHR43172">
    <property type="entry name" value="ADENYLOSUCCINATE LYASE"/>
    <property type="match status" value="1"/>
</dbReference>
<evidence type="ECO:0000256" key="1">
    <source>
        <dbReference type="ARBA" id="ARBA00023239"/>
    </source>
</evidence>
<dbReference type="Pfam" id="PF10397">
    <property type="entry name" value="ADSL_C"/>
    <property type="match status" value="1"/>
</dbReference>
<reference evidence="3 4" key="1">
    <citation type="submission" date="2019-04" db="EMBL/GenBank/DDBJ databases">
        <title>Thalassotalea guangxiensis sp. nov., isolated from sediment of the coastal wetland.</title>
        <authorList>
            <person name="Zheng S."/>
            <person name="Zhang D."/>
        </authorList>
    </citation>
    <scope>NUCLEOTIDE SEQUENCE [LARGE SCALE GENOMIC DNA]</scope>
    <source>
        <strain evidence="3 4">ZS-4</strain>
    </source>
</reference>
<keyword evidence="4" id="KW-1185">Reference proteome</keyword>
<dbReference type="InterPro" id="IPR022761">
    <property type="entry name" value="Fumarate_lyase_N"/>
</dbReference>
<comment type="caution">
    <text evidence="3">The sequence shown here is derived from an EMBL/GenBank/DDBJ whole genome shotgun (WGS) entry which is preliminary data.</text>
</comment>
<dbReference type="SMART" id="SM00998">
    <property type="entry name" value="ADSL_C"/>
    <property type="match status" value="1"/>
</dbReference>
<dbReference type="InterPro" id="IPR020557">
    <property type="entry name" value="Fumarate_lyase_CS"/>
</dbReference>
<dbReference type="Pfam" id="PF00206">
    <property type="entry name" value="Lyase_1"/>
    <property type="match status" value="1"/>
</dbReference>
<dbReference type="Gene3D" id="1.10.275.10">
    <property type="entry name" value="Fumarase/aspartase (N-terminal domain)"/>
    <property type="match status" value="1"/>
</dbReference>
<name>A0A4U1B5C7_9GAMM</name>
<feature type="domain" description="Adenylosuccinate lyase C-terminal" evidence="2">
    <location>
        <begin position="369"/>
        <end position="448"/>
    </location>
</feature>
<evidence type="ECO:0000313" key="3">
    <source>
        <dbReference type="EMBL" id="TKB45594.1"/>
    </source>
</evidence>
<dbReference type="OrthoDB" id="9768878at2"/>
<dbReference type="PANTHER" id="PTHR43172:SF1">
    <property type="entry name" value="ADENYLOSUCCINATE LYASE"/>
    <property type="match status" value="1"/>
</dbReference>
<dbReference type="GO" id="GO:0070626">
    <property type="term" value="F:(S)-2-(5-amino-1-(5-phospho-D-ribosyl)imidazole-4-carboxamido) succinate lyase (fumarate-forming) activity"/>
    <property type="evidence" value="ECO:0007669"/>
    <property type="project" value="TreeGrafter"/>
</dbReference>
<dbReference type="GO" id="GO:0004018">
    <property type="term" value="F:N6-(1,2-dicarboxyethyl)AMP AMP-lyase (fumarate-forming) activity"/>
    <property type="evidence" value="ECO:0007669"/>
    <property type="project" value="TreeGrafter"/>
</dbReference>
<dbReference type="Gene3D" id="1.10.40.30">
    <property type="entry name" value="Fumarase/aspartase (C-terminal domain)"/>
    <property type="match status" value="1"/>
</dbReference>
<keyword evidence="1" id="KW-0456">Lyase</keyword>
<organism evidence="3 4">
    <name type="scientific">Thalassotalea mangrovi</name>
    <dbReference type="NCBI Taxonomy" id="2572245"/>
    <lineage>
        <taxon>Bacteria</taxon>
        <taxon>Pseudomonadati</taxon>
        <taxon>Pseudomonadota</taxon>
        <taxon>Gammaproteobacteria</taxon>
        <taxon>Alteromonadales</taxon>
        <taxon>Colwelliaceae</taxon>
        <taxon>Thalassotalea</taxon>
    </lineage>
</organism>